<dbReference type="Proteomes" id="UP000019678">
    <property type="component" value="Unassembled WGS sequence"/>
</dbReference>
<feature type="compositionally biased region" description="Polar residues" evidence="1">
    <location>
        <begin position="1"/>
        <end position="16"/>
    </location>
</feature>
<comment type="caution">
    <text evidence="2">The sequence shown here is derived from an EMBL/GenBank/DDBJ whole genome shotgun (WGS) entry which is preliminary data.</text>
</comment>
<accession>A0A017T1C9</accession>
<protein>
    <submittedName>
        <fullName evidence="2">Uncharacterized protein</fullName>
    </submittedName>
</protein>
<organism evidence="2 3">
    <name type="scientific">Chondromyces apiculatus DSM 436</name>
    <dbReference type="NCBI Taxonomy" id="1192034"/>
    <lineage>
        <taxon>Bacteria</taxon>
        <taxon>Pseudomonadati</taxon>
        <taxon>Myxococcota</taxon>
        <taxon>Polyangia</taxon>
        <taxon>Polyangiales</taxon>
        <taxon>Polyangiaceae</taxon>
        <taxon>Chondromyces</taxon>
    </lineage>
</organism>
<dbReference type="SUPFAM" id="SSF53474">
    <property type="entry name" value="alpha/beta-Hydrolases"/>
    <property type="match status" value="1"/>
</dbReference>
<gene>
    <name evidence="2" type="ORF">CAP_6675</name>
</gene>
<evidence type="ECO:0000256" key="1">
    <source>
        <dbReference type="SAM" id="MobiDB-lite"/>
    </source>
</evidence>
<dbReference type="InterPro" id="IPR029058">
    <property type="entry name" value="AB_hydrolase_fold"/>
</dbReference>
<dbReference type="AlphaFoldDB" id="A0A017T1C9"/>
<evidence type="ECO:0000313" key="2">
    <source>
        <dbReference type="EMBL" id="EYF02645.1"/>
    </source>
</evidence>
<reference evidence="2 3" key="1">
    <citation type="submission" date="2013-05" db="EMBL/GenBank/DDBJ databases">
        <title>Genome assembly of Chondromyces apiculatus DSM 436.</title>
        <authorList>
            <person name="Sharma G."/>
            <person name="Khatri I."/>
            <person name="Kaur C."/>
            <person name="Mayilraj S."/>
            <person name="Subramanian S."/>
        </authorList>
    </citation>
    <scope>NUCLEOTIDE SEQUENCE [LARGE SCALE GENOMIC DNA]</scope>
    <source>
        <strain evidence="2 3">DSM 436</strain>
    </source>
</reference>
<evidence type="ECO:0000313" key="3">
    <source>
        <dbReference type="Proteomes" id="UP000019678"/>
    </source>
</evidence>
<name>A0A017T1C9_9BACT</name>
<feature type="region of interest" description="Disordered" evidence="1">
    <location>
        <begin position="58"/>
        <end position="78"/>
    </location>
</feature>
<sequence length="294" mass="31188">MHMNDETNIASPQAKRQATRTLRRVPWRAVMWASLGFLLAARIEARLMSAGFPADGRAEGTAGAGFQPGDRAGTTSPGRPPLVLGIYGAGPTGEGYVNAELKALADEVGGQMFNGPGNTPESLHWTFPILSAIDAHYLEGGSTKDRAPATLVLFGYSMGGRAAVVVASLLARDRKYDHIRVALAGIDPVELGNSAIDVPLPANVVSWVNYYQHDERGEGIAALRWGWVPVDIDFARVSGSPFTPGPRTGPGVNHRLKTGAGGRTVDHVTLPSLPEVSLGLRAFVALHRGEKTTP</sequence>
<keyword evidence="3" id="KW-1185">Reference proteome</keyword>
<dbReference type="STRING" id="1192034.CAP_6675"/>
<proteinExistence type="predicted"/>
<feature type="region of interest" description="Disordered" evidence="1">
    <location>
        <begin position="1"/>
        <end position="20"/>
    </location>
</feature>
<dbReference type="EMBL" id="ASRX01000057">
    <property type="protein sequence ID" value="EYF02645.1"/>
    <property type="molecule type" value="Genomic_DNA"/>
</dbReference>